<comment type="caution">
    <text evidence="2">The sequence shown here is derived from an EMBL/GenBank/DDBJ whole genome shotgun (WGS) entry which is preliminary data.</text>
</comment>
<reference evidence="2" key="1">
    <citation type="submission" date="2019-12" db="EMBL/GenBank/DDBJ databases">
        <title>Comparative genomics gives insights into the taxonomy of the Azoarcus-Aromatoleum group and reveals separate origins of nif in the plant-associated Azoarcus and non-plant-associated Aromatoleum sub-groups.</title>
        <authorList>
            <person name="Lafos M."/>
            <person name="Maluk M."/>
            <person name="Batista M."/>
            <person name="Junghare M."/>
            <person name="Carmona M."/>
            <person name="Faoro H."/>
            <person name="Cruz L.M."/>
            <person name="Battistoni F."/>
            <person name="De Souza E."/>
            <person name="Pedrosa F."/>
            <person name="Chen W.-M."/>
            <person name="Poole P.S."/>
            <person name="Dixon R.A."/>
            <person name="James E.K."/>
        </authorList>
    </citation>
    <scope>NUCLEOTIDE SEQUENCE</scope>
    <source>
        <strain evidence="2">U120</strain>
    </source>
</reference>
<dbReference type="Proteomes" id="UP000601990">
    <property type="component" value="Unassembled WGS sequence"/>
</dbReference>
<evidence type="ECO:0000313" key="3">
    <source>
        <dbReference type="Proteomes" id="UP000601990"/>
    </source>
</evidence>
<evidence type="ECO:0000259" key="1">
    <source>
        <dbReference type="Pfam" id="PF09361"/>
    </source>
</evidence>
<protein>
    <submittedName>
        <fullName evidence="2">TIGR01841 family phasin</fullName>
    </submittedName>
</protein>
<dbReference type="RefSeq" id="WP_169198681.1">
    <property type="nucleotide sequence ID" value="NZ_WTVH02000010.1"/>
</dbReference>
<keyword evidence="3" id="KW-1185">Reference proteome</keyword>
<dbReference type="Pfam" id="PF09361">
    <property type="entry name" value="Phasin_2"/>
    <property type="match status" value="1"/>
</dbReference>
<dbReference type="InterPro" id="IPR010127">
    <property type="entry name" value="Phasin_subfam-1"/>
</dbReference>
<organism evidence="2 3">
    <name type="scientific">Aromatoleum buckelii</name>
    <dbReference type="NCBI Taxonomy" id="200254"/>
    <lineage>
        <taxon>Bacteria</taxon>
        <taxon>Pseudomonadati</taxon>
        <taxon>Pseudomonadota</taxon>
        <taxon>Betaproteobacteria</taxon>
        <taxon>Rhodocyclales</taxon>
        <taxon>Rhodocyclaceae</taxon>
        <taxon>Aromatoleum</taxon>
    </lineage>
</organism>
<evidence type="ECO:0000313" key="2">
    <source>
        <dbReference type="EMBL" id="NMF93406.1"/>
    </source>
</evidence>
<feature type="domain" description="Phasin" evidence="1">
    <location>
        <begin position="8"/>
        <end position="105"/>
    </location>
</feature>
<proteinExistence type="predicted"/>
<accession>A0ABX1N1N7</accession>
<sequence length="184" mass="19503">MNTLPSVQKLTQAANGNLQAFQSFAEIVLNASERLVALNIETARTLCSTATANAAPLTASNDMRDQIAARMGTQGKVFEQAAEYFRSFNDLCAKTQSEVAELNTQRLNEVSESMHELLDSVAKTGPTGAADVVAAMKTAMTNASAAYENMIKTTRDVTESNLAAASNALQPIVTATAKQARKAA</sequence>
<dbReference type="InterPro" id="IPR018968">
    <property type="entry name" value="Phasin"/>
</dbReference>
<dbReference type="EMBL" id="WTVH01000013">
    <property type="protein sequence ID" value="NMF93406.1"/>
    <property type="molecule type" value="Genomic_DNA"/>
</dbReference>
<dbReference type="NCBIfam" id="TIGR01841">
    <property type="entry name" value="phasin"/>
    <property type="match status" value="1"/>
</dbReference>
<gene>
    <name evidence="2" type="primary">phaP</name>
    <name evidence="2" type="ORF">GO608_08710</name>
</gene>
<name>A0ABX1N1N7_9RHOO</name>